<keyword evidence="2" id="KW-1185">Reference proteome</keyword>
<name>A0A8B6CQG8_MYTGA</name>
<dbReference type="AlphaFoldDB" id="A0A8B6CQG8"/>
<proteinExistence type="predicted"/>
<dbReference type="InterPro" id="IPR036770">
    <property type="entry name" value="Ankyrin_rpt-contain_sf"/>
</dbReference>
<evidence type="ECO:0000313" key="1">
    <source>
        <dbReference type="EMBL" id="VDI07914.1"/>
    </source>
</evidence>
<sequence>EKLNKCSKKNQFVMGKLEEDFEDLFNFVISGNLAIAQLQLKEYTNVNFKNSSKSTLLITACRSKANEKKILSFVKFLLKKGAYIMKKDSSGRTAVDYSEQNKLFQVKMLLCKTLDSILMENIANFF</sequence>
<dbReference type="InterPro" id="IPR002110">
    <property type="entry name" value="Ankyrin_rpt"/>
</dbReference>
<dbReference type="EMBL" id="UYJE01002112">
    <property type="protein sequence ID" value="VDI07914.1"/>
    <property type="molecule type" value="Genomic_DNA"/>
</dbReference>
<protein>
    <submittedName>
        <fullName evidence="1">Uncharacterized protein</fullName>
    </submittedName>
</protein>
<dbReference type="Pfam" id="PF12796">
    <property type="entry name" value="Ank_2"/>
    <property type="match status" value="1"/>
</dbReference>
<reference evidence="1" key="1">
    <citation type="submission" date="2018-11" db="EMBL/GenBank/DDBJ databases">
        <authorList>
            <person name="Alioto T."/>
            <person name="Alioto T."/>
        </authorList>
    </citation>
    <scope>NUCLEOTIDE SEQUENCE</scope>
</reference>
<accession>A0A8B6CQG8</accession>
<gene>
    <name evidence="1" type="ORF">MGAL_10B029133</name>
</gene>
<organism evidence="1 2">
    <name type="scientific">Mytilus galloprovincialis</name>
    <name type="common">Mediterranean mussel</name>
    <dbReference type="NCBI Taxonomy" id="29158"/>
    <lineage>
        <taxon>Eukaryota</taxon>
        <taxon>Metazoa</taxon>
        <taxon>Spiralia</taxon>
        <taxon>Lophotrochozoa</taxon>
        <taxon>Mollusca</taxon>
        <taxon>Bivalvia</taxon>
        <taxon>Autobranchia</taxon>
        <taxon>Pteriomorphia</taxon>
        <taxon>Mytilida</taxon>
        <taxon>Mytiloidea</taxon>
        <taxon>Mytilidae</taxon>
        <taxon>Mytilinae</taxon>
        <taxon>Mytilus</taxon>
    </lineage>
</organism>
<dbReference type="Proteomes" id="UP000596742">
    <property type="component" value="Unassembled WGS sequence"/>
</dbReference>
<comment type="caution">
    <text evidence="1">The sequence shown here is derived from an EMBL/GenBank/DDBJ whole genome shotgun (WGS) entry which is preliminary data.</text>
</comment>
<feature type="non-terminal residue" evidence="1">
    <location>
        <position position="1"/>
    </location>
</feature>
<dbReference type="Gene3D" id="1.25.40.20">
    <property type="entry name" value="Ankyrin repeat-containing domain"/>
    <property type="match status" value="1"/>
</dbReference>
<dbReference type="SUPFAM" id="SSF48403">
    <property type="entry name" value="Ankyrin repeat"/>
    <property type="match status" value="1"/>
</dbReference>
<evidence type="ECO:0000313" key="2">
    <source>
        <dbReference type="Proteomes" id="UP000596742"/>
    </source>
</evidence>